<feature type="compositionally biased region" description="Pro residues" evidence="1">
    <location>
        <begin position="412"/>
        <end position="429"/>
    </location>
</feature>
<evidence type="ECO:0000259" key="2">
    <source>
        <dbReference type="Pfam" id="PF02470"/>
    </source>
</evidence>
<evidence type="ECO:0000313" key="5">
    <source>
        <dbReference type="Proteomes" id="UP001300745"/>
    </source>
</evidence>
<evidence type="ECO:0000313" key="4">
    <source>
        <dbReference type="EMBL" id="MCX2940974.1"/>
    </source>
</evidence>
<reference evidence="4 5" key="1">
    <citation type="submission" date="2022-11" db="EMBL/GenBank/DDBJ databases">
        <title>Mycobacterium sp. nov.</title>
        <authorList>
            <person name="Papic B."/>
            <person name="Spicic S."/>
            <person name="Duvnjak S."/>
        </authorList>
    </citation>
    <scope>NUCLEOTIDE SEQUENCE [LARGE SCALE GENOMIC DNA]</scope>
    <source>
        <strain evidence="4 5">CVI_P4</strain>
    </source>
</reference>
<dbReference type="Pfam" id="PF02470">
    <property type="entry name" value="MlaD"/>
    <property type="match status" value="1"/>
</dbReference>
<feature type="compositionally biased region" description="Low complexity" evidence="1">
    <location>
        <begin position="430"/>
        <end position="445"/>
    </location>
</feature>
<dbReference type="Proteomes" id="UP001300745">
    <property type="component" value="Unassembled WGS sequence"/>
</dbReference>
<dbReference type="NCBIfam" id="TIGR00996">
    <property type="entry name" value="Mtu_fam_mce"/>
    <property type="match status" value="1"/>
</dbReference>
<feature type="domain" description="Mammalian cell entry C-terminal" evidence="3">
    <location>
        <begin position="114"/>
        <end position="296"/>
    </location>
</feature>
<sequence length="466" mass="48542">MSRRRALTSTAVLLAILLVAGVVVLVRQVVLRPMTINAYFTSTAGIYPGDDVRVAGIKVGSIDSIEPMGTRSRVTMQVDHGVPIPADARAILVAPNLVAARYVQLAPAYEDSGPKMADGADIPNDRTAVPVEWDDVKTQLMRLATELGPGTDLSTSSVGRFIDSAANAMGGNGDKLRETISQLAGVGRILADGSGNIVDTIRNLQAFVSALRDSGEQIVTFQGRLATLSEMLDDNRSDLDAALTDLSVAVGDIQDFVAGARDATSEQVQRLANVTQILVDKKMVLKNILHTAPNAFANGYNIYNPDTGAVSGQFVFNNFTNPVQFICSAIGGLENVTAPESAKLCAQYLGPALKLLNFNFQPLNFNPYLRKSASPENIIYSDPKLAPGGSGAAPVPPEEGPAVSAYTGMGDVPPPPGYGAPPAIGPGPTAPDHLPAAPSPALYPGAPAPGPSTVSGMLLPAEGPTP</sequence>
<dbReference type="RefSeq" id="WP_266000849.1">
    <property type="nucleotide sequence ID" value="NZ_JAPJDN010000053.1"/>
</dbReference>
<dbReference type="Pfam" id="PF11887">
    <property type="entry name" value="Mce4_CUP1"/>
    <property type="match status" value="1"/>
</dbReference>
<dbReference type="PANTHER" id="PTHR33371:SF4">
    <property type="entry name" value="INTERMEMBRANE PHOSPHOLIPID TRANSPORT SYSTEM BINDING PROTEIN MLAD"/>
    <property type="match status" value="1"/>
</dbReference>
<dbReference type="EMBL" id="JAPJDO010000053">
    <property type="protein sequence ID" value="MCX2940974.1"/>
    <property type="molecule type" value="Genomic_DNA"/>
</dbReference>
<comment type="caution">
    <text evidence="4">The sequence shown here is derived from an EMBL/GenBank/DDBJ whole genome shotgun (WGS) entry which is preliminary data.</text>
</comment>
<dbReference type="PANTHER" id="PTHR33371">
    <property type="entry name" value="INTERMEMBRANE PHOSPHOLIPID TRANSPORT SYSTEM BINDING PROTEIN MLAD-RELATED"/>
    <property type="match status" value="1"/>
</dbReference>
<organism evidence="4 5">
    <name type="scientific">Mycobacterium pinniadriaticum</name>
    <dbReference type="NCBI Taxonomy" id="2994102"/>
    <lineage>
        <taxon>Bacteria</taxon>
        <taxon>Bacillati</taxon>
        <taxon>Actinomycetota</taxon>
        <taxon>Actinomycetes</taxon>
        <taxon>Mycobacteriales</taxon>
        <taxon>Mycobacteriaceae</taxon>
        <taxon>Mycobacterium</taxon>
    </lineage>
</organism>
<gene>
    <name evidence="4" type="ORF">ORI27_30230</name>
</gene>
<protein>
    <submittedName>
        <fullName evidence="4">MCE family protein</fullName>
    </submittedName>
</protein>
<keyword evidence="5" id="KW-1185">Reference proteome</keyword>
<accession>A0ABT3SPA3</accession>
<evidence type="ECO:0000256" key="1">
    <source>
        <dbReference type="SAM" id="MobiDB-lite"/>
    </source>
</evidence>
<dbReference type="InterPro" id="IPR005693">
    <property type="entry name" value="Mce"/>
</dbReference>
<proteinExistence type="predicted"/>
<dbReference type="InterPro" id="IPR052336">
    <property type="entry name" value="MlaD_Phospholipid_Transporter"/>
</dbReference>
<feature type="domain" description="Mce/MlaD" evidence="2">
    <location>
        <begin position="34"/>
        <end position="107"/>
    </location>
</feature>
<dbReference type="InterPro" id="IPR024516">
    <property type="entry name" value="Mce_C"/>
</dbReference>
<evidence type="ECO:0000259" key="3">
    <source>
        <dbReference type="Pfam" id="PF11887"/>
    </source>
</evidence>
<feature type="region of interest" description="Disordered" evidence="1">
    <location>
        <begin position="406"/>
        <end position="466"/>
    </location>
</feature>
<name>A0ABT3SPA3_9MYCO</name>
<dbReference type="InterPro" id="IPR003399">
    <property type="entry name" value="Mce/MlaD"/>
</dbReference>